<dbReference type="SUPFAM" id="SSF51306">
    <property type="entry name" value="LexA/Signal peptidase"/>
    <property type="match status" value="1"/>
</dbReference>
<dbReference type="InterPro" id="IPR019533">
    <property type="entry name" value="Peptidase_S26"/>
</dbReference>
<evidence type="ECO:0000259" key="1">
    <source>
        <dbReference type="Pfam" id="PF10502"/>
    </source>
</evidence>
<accession>Q11BL3</accession>
<feature type="domain" description="Peptidase S26" evidence="1">
    <location>
        <begin position="7"/>
        <end position="166"/>
    </location>
</feature>
<dbReference type="EMBL" id="CP000390">
    <property type="protein sequence ID" value="ABG65212.1"/>
    <property type="molecule type" value="Genomic_DNA"/>
</dbReference>
<dbReference type="Pfam" id="PF10502">
    <property type="entry name" value="Peptidase_S26"/>
    <property type="match status" value="1"/>
</dbReference>
<reference evidence="2" key="1">
    <citation type="submission" date="2006-06" db="EMBL/GenBank/DDBJ databases">
        <title>Complete sequence of chromosome of Chelativorans sp. BNC1.</title>
        <authorList>
            <consortium name="US DOE Joint Genome Institute"/>
            <person name="Copeland A."/>
            <person name="Lucas S."/>
            <person name="Lapidus A."/>
            <person name="Barry K."/>
            <person name="Detter J.C."/>
            <person name="Glavina del Rio T."/>
            <person name="Hammon N."/>
            <person name="Israni S."/>
            <person name="Dalin E."/>
            <person name="Tice H."/>
            <person name="Pitluck S."/>
            <person name="Chertkov O."/>
            <person name="Brettin T."/>
            <person name="Bruce D."/>
            <person name="Han C."/>
            <person name="Tapia R."/>
            <person name="Gilna P."/>
            <person name="Schmutz J."/>
            <person name="Larimer F."/>
            <person name="Land M."/>
            <person name="Hauser L."/>
            <person name="Kyrpides N."/>
            <person name="Mikhailova N."/>
            <person name="Richardson P."/>
        </authorList>
    </citation>
    <scope>NUCLEOTIDE SEQUENCE</scope>
    <source>
        <strain evidence="2">BNC1</strain>
    </source>
</reference>
<dbReference type="GO" id="GO:0006465">
    <property type="term" value="P:signal peptide processing"/>
    <property type="evidence" value="ECO:0007669"/>
    <property type="project" value="InterPro"/>
</dbReference>
<dbReference type="AlphaFoldDB" id="Q11BL3"/>
<dbReference type="STRING" id="266779.Meso_3845"/>
<name>Q11BL3_CHESB</name>
<dbReference type="InterPro" id="IPR036286">
    <property type="entry name" value="LexA/Signal_pep-like_sf"/>
</dbReference>
<dbReference type="KEGG" id="mes:Meso_3845"/>
<proteinExistence type="predicted"/>
<dbReference type="HOGENOM" id="CLU_104604_0_0_5"/>
<dbReference type="Gene3D" id="2.10.109.10">
    <property type="entry name" value="Umud Fragment, subunit A"/>
    <property type="match status" value="1"/>
</dbReference>
<dbReference type="MEROPS" id="S26.014"/>
<dbReference type="OrthoDB" id="5360818at2"/>
<gene>
    <name evidence="2" type="ordered locus">Meso_3845</name>
</gene>
<organism evidence="2">
    <name type="scientific">Chelativorans sp. (strain BNC1)</name>
    <dbReference type="NCBI Taxonomy" id="266779"/>
    <lineage>
        <taxon>Bacteria</taxon>
        <taxon>Pseudomonadati</taxon>
        <taxon>Pseudomonadota</taxon>
        <taxon>Alphaproteobacteria</taxon>
        <taxon>Hyphomicrobiales</taxon>
        <taxon>Phyllobacteriaceae</taxon>
        <taxon>Chelativorans</taxon>
    </lineage>
</organism>
<sequence precursor="true">MSPRRLTLVVMLAGTALVAAPTWTGHGPRFIWNTSASVPIGLYGIEPVGQVDVADLVAVAPPEPLAEFLAERGYLARNVPLIKRVLAVSGTVVCRHGTTIIAYGHAYGEARNQDALGRPLPSWQGCRQLGENEVFLMNWDASDSFDGRYFGPLPTSSITARVIPVWTDETGDGRFRWRAADPALQP</sequence>
<dbReference type="eggNOG" id="COG4959">
    <property type="taxonomic scope" value="Bacteria"/>
</dbReference>
<evidence type="ECO:0000313" key="2">
    <source>
        <dbReference type="EMBL" id="ABG65212.1"/>
    </source>
</evidence>
<protein>
    <submittedName>
        <fullName evidence="2">Conjugation peptidase TraF. Serine peptidase. MEROPS family S26C</fullName>
    </submittedName>
</protein>
<dbReference type="GO" id="GO:0004252">
    <property type="term" value="F:serine-type endopeptidase activity"/>
    <property type="evidence" value="ECO:0007669"/>
    <property type="project" value="InterPro"/>
</dbReference>